<gene>
    <name evidence="4" type="primary">fabG_6</name>
    <name evidence="4" type="ORF">Poly30_32310</name>
</gene>
<dbReference type="PRINTS" id="PR00080">
    <property type="entry name" value="SDRFAMILY"/>
</dbReference>
<dbReference type="AlphaFoldDB" id="A0A518EUF8"/>
<dbReference type="OrthoDB" id="9803333at2"/>
<evidence type="ECO:0000256" key="2">
    <source>
        <dbReference type="ARBA" id="ARBA00023002"/>
    </source>
</evidence>
<dbReference type="InterPro" id="IPR036291">
    <property type="entry name" value="NAD(P)-bd_dom_sf"/>
</dbReference>
<evidence type="ECO:0000313" key="5">
    <source>
        <dbReference type="Proteomes" id="UP000320390"/>
    </source>
</evidence>
<dbReference type="Gene3D" id="3.40.50.720">
    <property type="entry name" value="NAD(P)-binding Rossmann-like Domain"/>
    <property type="match status" value="1"/>
</dbReference>
<feature type="domain" description="Ketoreductase" evidence="3">
    <location>
        <begin position="6"/>
        <end position="189"/>
    </location>
</feature>
<dbReference type="PANTHER" id="PTHR42879:SF2">
    <property type="entry name" value="3-OXOACYL-[ACYL-CARRIER-PROTEIN] REDUCTASE FABG"/>
    <property type="match status" value="1"/>
</dbReference>
<organism evidence="4 5">
    <name type="scientific">Saltatorellus ferox</name>
    <dbReference type="NCBI Taxonomy" id="2528018"/>
    <lineage>
        <taxon>Bacteria</taxon>
        <taxon>Pseudomonadati</taxon>
        <taxon>Planctomycetota</taxon>
        <taxon>Planctomycetia</taxon>
        <taxon>Planctomycetia incertae sedis</taxon>
        <taxon>Saltatorellus</taxon>
    </lineage>
</organism>
<dbReference type="PANTHER" id="PTHR42879">
    <property type="entry name" value="3-OXOACYL-(ACYL-CARRIER-PROTEIN) REDUCTASE"/>
    <property type="match status" value="1"/>
</dbReference>
<dbReference type="InterPro" id="IPR002347">
    <property type="entry name" value="SDR_fam"/>
</dbReference>
<dbReference type="SUPFAM" id="SSF51735">
    <property type="entry name" value="NAD(P)-binding Rossmann-fold domains"/>
    <property type="match status" value="1"/>
</dbReference>
<name>A0A518EUF8_9BACT</name>
<dbReference type="Proteomes" id="UP000320390">
    <property type="component" value="Chromosome"/>
</dbReference>
<dbReference type="RefSeq" id="WP_145199050.1">
    <property type="nucleotide sequence ID" value="NZ_CP036434.1"/>
</dbReference>
<evidence type="ECO:0000313" key="4">
    <source>
        <dbReference type="EMBL" id="QDV07701.1"/>
    </source>
</evidence>
<dbReference type="Pfam" id="PF13561">
    <property type="entry name" value="adh_short_C2"/>
    <property type="match status" value="1"/>
</dbReference>
<dbReference type="SMART" id="SM00822">
    <property type="entry name" value="PKS_KR"/>
    <property type="match status" value="1"/>
</dbReference>
<dbReference type="NCBIfam" id="NF009466">
    <property type="entry name" value="PRK12826.1-2"/>
    <property type="match status" value="1"/>
</dbReference>
<comment type="similarity">
    <text evidence="1">Belongs to the short-chain dehydrogenases/reductases (SDR) family.</text>
</comment>
<dbReference type="EC" id="1.1.1.100" evidence="4"/>
<dbReference type="FunFam" id="3.40.50.720:FF:000173">
    <property type="entry name" value="3-oxoacyl-[acyl-carrier protein] reductase"/>
    <property type="match status" value="1"/>
</dbReference>
<keyword evidence="2 4" id="KW-0560">Oxidoreductase</keyword>
<reference evidence="4 5" key="1">
    <citation type="submission" date="2019-02" db="EMBL/GenBank/DDBJ databases">
        <title>Deep-cultivation of Planctomycetes and their phenomic and genomic characterization uncovers novel biology.</title>
        <authorList>
            <person name="Wiegand S."/>
            <person name="Jogler M."/>
            <person name="Boedeker C."/>
            <person name="Pinto D."/>
            <person name="Vollmers J."/>
            <person name="Rivas-Marin E."/>
            <person name="Kohn T."/>
            <person name="Peeters S.H."/>
            <person name="Heuer A."/>
            <person name="Rast P."/>
            <person name="Oberbeckmann S."/>
            <person name="Bunk B."/>
            <person name="Jeske O."/>
            <person name="Meyerdierks A."/>
            <person name="Storesund J.E."/>
            <person name="Kallscheuer N."/>
            <person name="Luecker S."/>
            <person name="Lage O.M."/>
            <person name="Pohl T."/>
            <person name="Merkel B.J."/>
            <person name="Hornburger P."/>
            <person name="Mueller R.-W."/>
            <person name="Bruemmer F."/>
            <person name="Labrenz M."/>
            <person name="Spormann A.M."/>
            <person name="Op den Camp H."/>
            <person name="Overmann J."/>
            <person name="Amann R."/>
            <person name="Jetten M.S.M."/>
            <person name="Mascher T."/>
            <person name="Medema M.H."/>
            <person name="Devos D.P."/>
            <person name="Kaster A.-K."/>
            <person name="Ovreas L."/>
            <person name="Rohde M."/>
            <person name="Galperin M.Y."/>
            <person name="Jogler C."/>
        </authorList>
    </citation>
    <scope>NUCLEOTIDE SEQUENCE [LARGE SCALE GENOMIC DNA]</scope>
    <source>
        <strain evidence="4 5">Poly30</strain>
    </source>
</reference>
<protein>
    <submittedName>
        <fullName evidence="4">3-oxoacyl-[acyl-carrier-protein] reductase FabG</fullName>
        <ecNumber evidence="4">1.1.1.100</ecNumber>
    </submittedName>
</protein>
<proteinExistence type="inferred from homology"/>
<dbReference type="EMBL" id="CP036434">
    <property type="protein sequence ID" value="QDV07701.1"/>
    <property type="molecule type" value="Genomic_DNA"/>
</dbReference>
<keyword evidence="5" id="KW-1185">Reference proteome</keyword>
<evidence type="ECO:0000256" key="1">
    <source>
        <dbReference type="ARBA" id="ARBA00006484"/>
    </source>
</evidence>
<dbReference type="GO" id="GO:0004316">
    <property type="term" value="F:3-oxoacyl-[acyl-carrier-protein] reductase (NADPH) activity"/>
    <property type="evidence" value="ECO:0007669"/>
    <property type="project" value="UniProtKB-EC"/>
</dbReference>
<sequence length="243" mass="25892">MRFENQTVVVTGGTRGIGRAISLAFLAEGAIVHATYFGNDAAADALRVASGDAQERLLTPKFDAADHEAAAAFWETLADVPVSVLVANSGIRRDSILATMSPDDWDAVLRTNLTGGFTMSKFAVQNMMRQRYGRIIFTTSPAGRFGFEGQGNYSASKAGQVGLMRSLCKEVAKRKITVNCVSPGFIATELLDDLPEALVDSYKKSVPARRFGEPEEVAAAVLFLASKDAAYITGSTLDVTGGL</sequence>
<evidence type="ECO:0000259" key="3">
    <source>
        <dbReference type="SMART" id="SM00822"/>
    </source>
</evidence>
<dbReference type="InterPro" id="IPR050259">
    <property type="entry name" value="SDR"/>
</dbReference>
<accession>A0A518EUF8</accession>
<dbReference type="InterPro" id="IPR057326">
    <property type="entry name" value="KR_dom"/>
</dbReference>
<dbReference type="PRINTS" id="PR00081">
    <property type="entry name" value="GDHRDH"/>
</dbReference>